<dbReference type="EMBL" id="AZFQ01000023">
    <property type="protein sequence ID" value="KRL99765.1"/>
    <property type="molecule type" value="Genomic_DNA"/>
</dbReference>
<dbReference type="Pfam" id="PF08346">
    <property type="entry name" value="AntA"/>
    <property type="match status" value="1"/>
</dbReference>
<sequence length="132" mass="15072">MNQLITIKVQDNQQLVSARELHKGLKIKKRFSAWVEQNFKDFENGTDFTSVPEGTVVESGNGTKRRYDDYALTLGNGKRAFDDEPHRTVVKQKFKDFEENVDFVFTSGSVKICALVNPRLCKTTSEFLSLSF</sequence>
<dbReference type="Proteomes" id="UP000051166">
    <property type="component" value="Unassembled WGS sequence"/>
</dbReference>
<keyword evidence="3" id="KW-1185">Reference proteome</keyword>
<dbReference type="InterPro" id="IPR013557">
    <property type="entry name" value="AntA/B_antirep"/>
</dbReference>
<dbReference type="PATRIC" id="fig|1423801.4.peg.87"/>
<gene>
    <name evidence="2" type="ORF">FD50_GL000086</name>
</gene>
<accession>A0A0R1V9R8</accession>
<proteinExistence type="predicted"/>
<organism evidence="2 3">
    <name type="scientific">Liquorilactobacillus satsumensis DSM 16230 = JCM 12392</name>
    <dbReference type="NCBI Taxonomy" id="1423801"/>
    <lineage>
        <taxon>Bacteria</taxon>
        <taxon>Bacillati</taxon>
        <taxon>Bacillota</taxon>
        <taxon>Bacilli</taxon>
        <taxon>Lactobacillales</taxon>
        <taxon>Lactobacillaceae</taxon>
        <taxon>Liquorilactobacillus</taxon>
    </lineage>
</organism>
<protein>
    <recommendedName>
        <fullName evidence="1">AntA/AntB antirepressor domain-containing protein</fullName>
    </recommendedName>
</protein>
<name>A0A0R1V9R8_9LACO</name>
<reference evidence="2 3" key="1">
    <citation type="journal article" date="2015" name="Genome Announc.">
        <title>Expanding the biotechnology potential of lactobacilli through comparative genomics of 213 strains and associated genera.</title>
        <authorList>
            <person name="Sun Z."/>
            <person name="Harris H.M."/>
            <person name="McCann A."/>
            <person name="Guo C."/>
            <person name="Argimon S."/>
            <person name="Zhang W."/>
            <person name="Yang X."/>
            <person name="Jeffery I.B."/>
            <person name="Cooney J.C."/>
            <person name="Kagawa T.F."/>
            <person name="Liu W."/>
            <person name="Song Y."/>
            <person name="Salvetti E."/>
            <person name="Wrobel A."/>
            <person name="Rasinkangas P."/>
            <person name="Parkhill J."/>
            <person name="Rea M.C."/>
            <person name="O'Sullivan O."/>
            <person name="Ritari J."/>
            <person name="Douillard F.P."/>
            <person name="Paul Ross R."/>
            <person name="Yang R."/>
            <person name="Briner A.E."/>
            <person name="Felis G.E."/>
            <person name="de Vos W.M."/>
            <person name="Barrangou R."/>
            <person name="Klaenhammer T.R."/>
            <person name="Caufield P.W."/>
            <person name="Cui Y."/>
            <person name="Zhang H."/>
            <person name="O'Toole P.W."/>
        </authorList>
    </citation>
    <scope>NUCLEOTIDE SEQUENCE [LARGE SCALE GENOMIC DNA]</scope>
    <source>
        <strain evidence="2 3">DSM 16230</strain>
    </source>
</reference>
<comment type="caution">
    <text evidence="2">The sequence shown here is derived from an EMBL/GenBank/DDBJ whole genome shotgun (WGS) entry which is preliminary data.</text>
</comment>
<evidence type="ECO:0000313" key="3">
    <source>
        <dbReference type="Proteomes" id="UP000051166"/>
    </source>
</evidence>
<feature type="domain" description="AntA/AntB antirepressor" evidence="1">
    <location>
        <begin position="16"/>
        <end position="78"/>
    </location>
</feature>
<dbReference type="AlphaFoldDB" id="A0A0R1V9R8"/>
<evidence type="ECO:0000259" key="1">
    <source>
        <dbReference type="Pfam" id="PF08346"/>
    </source>
</evidence>
<evidence type="ECO:0000313" key="2">
    <source>
        <dbReference type="EMBL" id="KRL99765.1"/>
    </source>
</evidence>